<reference evidence="1 2" key="1">
    <citation type="submission" date="2021-06" db="EMBL/GenBank/DDBJ databases">
        <authorList>
            <person name="Palmer J.M."/>
        </authorList>
    </citation>
    <scope>NUCLEOTIDE SEQUENCE [LARGE SCALE GENOMIC DNA]</scope>
    <source>
        <strain evidence="1 2">CL_MEX2019</strain>
        <tissue evidence="1">Muscle</tissue>
    </source>
</reference>
<keyword evidence="2" id="KW-1185">Reference proteome</keyword>
<organism evidence="1 2">
    <name type="scientific">Characodon lateralis</name>
    <dbReference type="NCBI Taxonomy" id="208331"/>
    <lineage>
        <taxon>Eukaryota</taxon>
        <taxon>Metazoa</taxon>
        <taxon>Chordata</taxon>
        <taxon>Craniata</taxon>
        <taxon>Vertebrata</taxon>
        <taxon>Euteleostomi</taxon>
        <taxon>Actinopterygii</taxon>
        <taxon>Neopterygii</taxon>
        <taxon>Teleostei</taxon>
        <taxon>Neoteleostei</taxon>
        <taxon>Acanthomorphata</taxon>
        <taxon>Ovalentaria</taxon>
        <taxon>Atherinomorphae</taxon>
        <taxon>Cyprinodontiformes</taxon>
        <taxon>Goodeidae</taxon>
        <taxon>Characodon</taxon>
    </lineage>
</organism>
<sequence length="149" mass="16601">MTGGGVCVCKTDCFEIKHIHFSKSKFLVYSGSARSYDLAALSSHTSSTPNEMAPFKRPFKRPRDFTVFKHDSTRASYAALCLLPPVLPSCQRVRSQWMHNSSSPRSGVSVMPPLNTELRAWVITPLVRLVYSPFNPSPHGLPPIRIRVG</sequence>
<comment type="caution">
    <text evidence="1">The sequence shown here is derived from an EMBL/GenBank/DDBJ whole genome shotgun (WGS) entry which is preliminary data.</text>
</comment>
<name>A0ABU7DIK4_9TELE</name>
<dbReference type="Proteomes" id="UP001352852">
    <property type="component" value="Unassembled WGS sequence"/>
</dbReference>
<evidence type="ECO:0000313" key="2">
    <source>
        <dbReference type="Proteomes" id="UP001352852"/>
    </source>
</evidence>
<proteinExistence type="predicted"/>
<protein>
    <submittedName>
        <fullName evidence="1">Uncharacterized protein</fullName>
    </submittedName>
</protein>
<gene>
    <name evidence="1" type="ORF">CHARACLAT_021415</name>
</gene>
<accession>A0ABU7DIK4</accession>
<evidence type="ECO:0000313" key="1">
    <source>
        <dbReference type="EMBL" id="MED6274932.1"/>
    </source>
</evidence>
<dbReference type="EMBL" id="JAHUTJ010026682">
    <property type="protein sequence ID" value="MED6274932.1"/>
    <property type="molecule type" value="Genomic_DNA"/>
</dbReference>